<dbReference type="NCBIfam" id="TIGR00254">
    <property type="entry name" value="GGDEF"/>
    <property type="match status" value="1"/>
</dbReference>
<dbReference type="OrthoDB" id="9813903at2"/>
<dbReference type="STRING" id="580332.Slit_1545"/>
<dbReference type="Pfam" id="PF00990">
    <property type="entry name" value="GGDEF"/>
    <property type="match status" value="1"/>
</dbReference>
<protein>
    <recommendedName>
        <fullName evidence="1">diguanylate cyclase</fullName>
        <ecNumber evidence="1">2.7.7.65</ecNumber>
    </recommendedName>
</protein>
<dbReference type="CDD" id="cd01949">
    <property type="entry name" value="GGDEF"/>
    <property type="match status" value="1"/>
</dbReference>
<dbReference type="SUPFAM" id="SSF55781">
    <property type="entry name" value="GAF domain-like"/>
    <property type="match status" value="1"/>
</dbReference>
<evidence type="ECO:0000313" key="4">
    <source>
        <dbReference type="EMBL" id="ADE11781.1"/>
    </source>
</evidence>
<dbReference type="eggNOG" id="COG3706">
    <property type="taxonomic scope" value="Bacteria"/>
</dbReference>
<dbReference type="AlphaFoldDB" id="D5CS45"/>
<dbReference type="Gene3D" id="3.30.450.40">
    <property type="match status" value="1"/>
</dbReference>
<dbReference type="GO" id="GO:0005886">
    <property type="term" value="C:plasma membrane"/>
    <property type="evidence" value="ECO:0007669"/>
    <property type="project" value="TreeGrafter"/>
</dbReference>
<dbReference type="GO" id="GO:0052621">
    <property type="term" value="F:diguanylate cyclase activity"/>
    <property type="evidence" value="ECO:0007669"/>
    <property type="project" value="UniProtKB-EC"/>
</dbReference>
<dbReference type="GO" id="GO:0043709">
    <property type="term" value="P:cell adhesion involved in single-species biofilm formation"/>
    <property type="evidence" value="ECO:0007669"/>
    <property type="project" value="TreeGrafter"/>
</dbReference>
<dbReference type="InterPro" id="IPR043128">
    <property type="entry name" value="Rev_trsase/Diguanyl_cyclase"/>
</dbReference>
<accession>D5CS45</accession>
<gene>
    <name evidence="4" type="ordered locus">Slit_1545</name>
</gene>
<organism evidence="4 5">
    <name type="scientific">Sideroxydans lithotrophicus (strain ES-1)</name>
    <dbReference type="NCBI Taxonomy" id="580332"/>
    <lineage>
        <taxon>Bacteria</taxon>
        <taxon>Pseudomonadati</taxon>
        <taxon>Pseudomonadota</taxon>
        <taxon>Betaproteobacteria</taxon>
        <taxon>Nitrosomonadales</taxon>
        <taxon>Gallionellaceae</taxon>
        <taxon>Sideroxydans</taxon>
    </lineage>
</organism>
<dbReference type="InterPro" id="IPR029787">
    <property type="entry name" value="Nucleotide_cyclase"/>
</dbReference>
<evidence type="ECO:0000256" key="2">
    <source>
        <dbReference type="ARBA" id="ARBA00034247"/>
    </source>
</evidence>
<sequence length="379" mass="42837">MTDPQAEIQLLRRQMQSLMDEARLNEKKWRRFEQFEKQLIATRSLPELIRVILEDYKTACETDAVTLVLCDPEREIRRILERSQQGSAEVPGLVLMEKLDAHHTKPAPYLGPFDAEMERAIFDPWPTGCQSMILLPLMRQDELIGSLNMASSTAERFTADSSTDFIERLANIFSICLENSLNHERLKLVGLTDPLTGIYNRRYLETRCQEEAAHVRRYRSPLSCMFLDIDKFKRINDSFGHNIGDKILCSVTAQIKSQLRSNDVLARYGGEEFVVLLPQTGIRGACDIAERIRRTVAEQAFQIGREDELKVTISIGVAQAPVDADGDERTVAHQLLAAADEALYLAKESGRNKVVSDHNRPASLVAKRSLISFLGFNSA</sequence>
<dbReference type="SMART" id="SM00267">
    <property type="entry name" value="GGDEF"/>
    <property type="match status" value="1"/>
</dbReference>
<dbReference type="InterPro" id="IPR050469">
    <property type="entry name" value="Diguanylate_Cyclase"/>
</dbReference>
<dbReference type="HOGENOM" id="CLU_000445_11_24_4"/>
<feature type="domain" description="GGDEF" evidence="3">
    <location>
        <begin position="220"/>
        <end position="359"/>
    </location>
</feature>
<dbReference type="InterPro" id="IPR007435">
    <property type="entry name" value="DUF484"/>
</dbReference>
<dbReference type="FunFam" id="3.30.70.270:FF:000001">
    <property type="entry name" value="Diguanylate cyclase domain protein"/>
    <property type="match status" value="1"/>
</dbReference>
<reference evidence="4 5" key="1">
    <citation type="submission" date="2010-03" db="EMBL/GenBank/DDBJ databases">
        <title>Complete sequence of Sideroxydans lithotrophicus ES-1.</title>
        <authorList>
            <consortium name="US DOE Joint Genome Institute"/>
            <person name="Lucas S."/>
            <person name="Copeland A."/>
            <person name="Lapidus A."/>
            <person name="Cheng J.-F."/>
            <person name="Bruce D."/>
            <person name="Goodwin L."/>
            <person name="Pitluck S."/>
            <person name="Munk A.C."/>
            <person name="Detter J.C."/>
            <person name="Han C."/>
            <person name="Tapia R."/>
            <person name="Larimer F."/>
            <person name="Land M."/>
            <person name="Hauser L."/>
            <person name="Kyrpides N."/>
            <person name="Ivanova N."/>
            <person name="Emerson D."/>
            <person name="Woyke T."/>
        </authorList>
    </citation>
    <scope>NUCLEOTIDE SEQUENCE [LARGE SCALE GENOMIC DNA]</scope>
    <source>
        <strain evidence="4 5">ES-1</strain>
    </source>
</reference>
<dbReference type="Proteomes" id="UP000001625">
    <property type="component" value="Chromosome"/>
</dbReference>
<dbReference type="SUPFAM" id="SSF55073">
    <property type="entry name" value="Nucleotide cyclase"/>
    <property type="match status" value="1"/>
</dbReference>
<dbReference type="PANTHER" id="PTHR45138">
    <property type="entry name" value="REGULATORY COMPONENTS OF SENSORY TRANSDUCTION SYSTEM"/>
    <property type="match status" value="1"/>
</dbReference>
<evidence type="ECO:0000256" key="1">
    <source>
        <dbReference type="ARBA" id="ARBA00012528"/>
    </source>
</evidence>
<comment type="catalytic activity">
    <reaction evidence="2">
        <text>2 GTP = 3',3'-c-di-GMP + 2 diphosphate</text>
        <dbReference type="Rhea" id="RHEA:24898"/>
        <dbReference type="ChEBI" id="CHEBI:33019"/>
        <dbReference type="ChEBI" id="CHEBI:37565"/>
        <dbReference type="ChEBI" id="CHEBI:58805"/>
        <dbReference type="EC" id="2.7.7.65"/>
    </reaction>
</comment>
<evidence type="ECO:0000259" key="3">
    <source>
        <dbReference type="PROSITE" id="PS50887"/>
    </source>
</evidence>
<dbReference type="Pfam" id="PF04340">
    <property type="entry name" value="DUF484"/>
    <property type="match status" value="1"/>
</dbReference>
<dbReference type="EC" id="2.7.7.65" evidence="1"/>
<dbReference type="EMBL" id="CP001965">
    <property type="protein sequence ID" value="ADE11781.1"/>
    <property type="molecule type" value="Genomic_DNA"/>
</dbReference>
<dbReference type="Gene3D" id="3.30.70.270">
    <property type="match status" value="1"/>
</dbReference>
<keyword evidence="5" id="KW-1185">Reference proteome</keyword>
<dbReference type="KEGG" id="slt:Slit_1545"/>
<dbReference type="PROSITE" id="PS50887">
    <property type="entry name" value="GGDEF"/>
    <property type="match status" value="1"/>
</dbReference>
<dbReference type="GO" id="GO:1902201">
    <property type="term" value="P:negative regulation of bacterial-type flagellum-dependent cell motility"/>
    <property type="evidence" value="ECO:0007669"/>
    <property type="project" value="TreeGrafter"/>
</dbReference>
<name>D5CS45_SIDLE</name>
<dbReference type="RefSeq" id="WP_013029679.1">
    <property type="nucleotide sequence ID" value="NC_013959.1"/>
</dbReference>
<dbReference type="InterPro" id="IPR029016">
    <property type="entry name" value="GAF-like_dom_sf"/>
</dbReference>
<dbReference type="InterPro" id="IPR000160">
    <property type="entry name" value="GGDEF_dom"/>
</dbReference>
<dbReference type="eggNOG" id="COG3159">
    <property type="taxonomic scope" value="Bacteria"/>
</dbReference>
<dbReference type="PANTHER" id="PTHR45138:SF9">
    <property type="entry name" value="DIGUANYLATE CYCLASE DGCM-RELATED"/>
    <property type="match status" value="1"/>
</dbReference>
<evidence type="ECO:0000313" key="5">
    <source>
        <dbReference type="Proteomes" id="UP000001625"/>
    </source>
</evidence>
<proteinExistence type="predicted"/>